<sequence>MRRVATQALRTSLQCTVRGLRSSRRRGTSALLVPTAKSLASTRRLLSTTLPARSPPPPTTGDAKGPGSPRSPMYIRRASVAVVSALVGYGAWYSYGGNSTDSPFRRAYSSAGTAALTGNAAAPTRSVLVVGADELHTGTYVGEGPISKTTGDDGQRVIEMLTPEQATAKLRRSEQSYFVNRGHGVVRYDLVQLGSNDPIEDDHIEKIVEIPEKSTGAGGHDWMFWGVFDGHSGWTTSAKLRQTLVTFVGRELNDTYKAAGELTPSRESVDRAIKTGFLKLDDEIVNQSVQKVLKSNNKIAAAELLAPALSGSCALLSFYDSQSKLLRVACTGDSRAVLGRRSTSGNWTATPLSVDQTGSNLDEAARLRKQHPNEPYVVRNGRVLGGLEPSRAFGDASYKWTREISEKLKQHFFARSISPMLKTPPYVTAEPVVSTTKIQPETGDFVVLATDGLWEMLTNEEVIGLVGKWIESQPKTNTPASQFDSVWTRIFGSRNKDRLPVEAARGADGSGQKTPFRGVRQWGDASDGFVVQDANVATHLVRNALGGKNQEQVSALLTLPAPFSRRYRDDLTVQVIFFGNGDKTGEVVVNSDATAPAKPVPAKL</sequence>
<keyword evidence="4" id="KW-1185">Reference proteome</keyword>
<proteinExistence type="predicted"/>
<dbReference type="Gene3D" id="3.60.40.10">
    <property type="entry name" value="PPM-type phosphatase domain"/>
    <property type="match status" value="1"/>
</dbReference>
<dbReference type="SUPFAM" id="SSF81606">
    <property type="entry name" value="PP2C-like"/>
    <property type="match status" value="1"/>
</dbReference>
<evidence type="ECO:0000256" key="1">
    <source>
        <dbReference type="SAM" id="MobiDB-lite"/>
    </source>
</evidence>
<feature type="region of interest" description="Disordered" evidence="1">
    <location>
        <begin position="47"/>
        <end position="72"/>
    </location>
</feature>
<accession>A0AAN6UHF9</accession>
<dbReference type="InterPro" id="IPR015655">
    <property type="entry name" value="PP2C"/>
</dbReference>
<dbReference type="Proteomes" id="UP001304895">
    <property type="component" value="Unassembled WGS sequence"/>
</dbReference>
<organism evidence="3 4">
    <name type="scientific">Trichocladium antarcticum</name>
    <dbReference type="NCBI Taxonomy" id="1450529"/>
    <lineage>
        <taxon>Eukaryota</taxon>
        <taxon>Fungi</taxon>
        <taxon>Dikarya</taxon>
        <taxon>Ascomycota</taxon>
        <taxon>Pezizomycotina</taxon>
        <taxon>Sordariomycetes</taxon>
        <taxon>Sordariomycetidae</taxon>
        <taxon>Sordariales</taxon>
        <taxon>Chaetomiaceae</taxon>
        <taxon>Trichocladium</taxon>
    </lineage>
</organism>
<evidence type="ECO:0000259" key="2">
    <source>
        <dbReference type="PROSITE" id="PS51746"/>
    </source>
</evidence>
<dbReference type="PROSITE" id="PS51746">
    <property type="entry name" value="PPM_2"/>
    <property type="match status" value="1"/>
</dbReference>
<comment type="caution">
    <text evidence="3">The sequence shown here is derived from an EMBL/GenBank/DDBJ whole genome shotgun (WGS) entry which is preliminary data.</text>
</comment>
<evidence type="ECO:0000313" key="4">
    <source>
        <dbReference type="Proteomes" id="UP001304895"/>
    </source>
</evidence>
<dbReference type="CDD" id="cd00143">
    <property type="entry name" value="PP2Cc"/>
    <property type="match status" value="1"/>
</dbReference>
<feature type="domain" description="PPM-type phosphatase" evidence="2">
    <location>
        <begin position="185"/>
        <end position="578"/>
    </location>
</feature>
<evidence type="ECO:0000313" key="3">
    <source>
        <dbReference type="EMBL" id="KAK4132990.1"/>
    </source>
</evidence>
<name>A0AAN6UHF9_9PEZI</name>
<dbReference type="InterPro" id="IPR001932">
    <property type="entry name" value="PPM-type_phosphatase-like_dom"/>
</dbReference>
<dbReference type="Pfam" id="PF00481">
    <property type="entry name" value="PP2C"/>
    <property type="match status" value="1"/>
</dbReference>
<dbReference type="GO" id="GO:0004741">
    <property type="term" value="F:[pyruvate dehydrogenase (acetyl-transferring)]-phosphatase activity"/>
    <property type="evidence" value="ECO:0007669"/>
    <property type="project" value="TreeGrafter"/>
</dbReference>
<protein>
    <submittedName>
        <fullName evidence="3">Protein serine/threonine phosphatase 2C</fullName>
    </submittedName>
</protein>
<dbReference type="GO" id="GO:0005739">
    <property type="term" value="C:mitochondrion"/>
    <property type="evidence" value="ECO:0007669"/>
    <property type="project" value="TreeGrafter"/>
</dbReference>
<dbReference type="AlphaFoldDB" id="A0AAN6UHF9"/>
<dbReference type="PANTHER" id="PTHR13832:SF792">
    <property type="entry name" value="GM14286P"/>
    <property type="match status" value="1"/>
</dbReference>
<gene>
    <name evidence="3" type="ORF">BT67DRAFT_405748</name>
</gene>
<dbReference type="SMART" id="SM00332">
    <property type="entry name" value="PP2Cc"/>
    <property type="match status" value="1"/>
</dbReference>
<dbReference type="EMBL" id="MU853414">
    <property type="protein sequence ID" value="KAK4132990.1"/>
    <property type="molecule type" value="Genomic_DNA"/>
</dbReference>
<dbReference type="PANTHER" id="PTHR13832">
    <property type="entry name" value="PROTEIN PHOSPHATASE 2C"/>
    <property type="match status" value="1"/>
</dbReference>
<dbReference type="InterPro" id="IPR036457">
    <property type="entry name" value="PPM-type-like_dom_sf"/>
</dbReference>
<reference evidence="3" key="1">
    <citation type="journal article" date="2023" name="Mol. Phylogenet. Evol.">
        <title>Genome-scale phylogeny and comparative genomics of the fungal order Sordariales.</title>
        <authorList>
            <person name="Hensen N."/>
            <person name="Bonometti L."/>
            <person name="Westerberg I."/>
            <person name="Brannstrom I.O."/>
            <person name="Guillou S."/>
            <person name="Cros-Aarteil S."/>
            <person name="Calhoun S."/>
            <person name="Haridas S."/>
            <person name="Kuo A."/>
            <person name="Mondo S."/>
            <person name="Pangilinan J."/>
            <person name="Riley R."/>
            <person name="LaButti K."/>
            <person name="Andreopoulos B."/>
            <person name="Lipzen A."/>
            <person name="Chen C."/>
            <person name="Yan M."/>
            <person name="Daum C."/>
            <person name="Ng V."/>
            <person name="Clum A."/>
            <person name="Steindorff A."/>
            <person name="Ohm R.A."/>
            <person name="Martin F."/>
            <person name="Silar P."/>
            <person name="Natvig D.O."/>
            <person name="Lalanne C."/>
            <person name="Gautier V."/>
            <person name="Ament-Velasquez S.L."/>
            <person name="Kruys A."/>
            <person name="Hutchinson M.I."/>
            <person name="Powell A.J."/>
            <person name="Barry K."/>
            <person name="Miller A.N."/>
            <person name="Grigoriev I.V."/>
            <person name="Debuchy R."/>
            <person name="Gladieux P."/>
            <person name="Hiltunen Thoren M."/>
            <person name="Johannesson H."/>
        </authorList>
    </citation>
    <scope>NUCLEOTIDE SEQUENCE</scope>
    <source>
        <strain evidence="3">CBS 123565</strain>
    </source>
</reference>
<reference evidence="3" key="2">
    <citation type="submission" date="2023-05" db="EMBL/GenBank/DDBJ databases">
        <authorList>
            <consortium name="Lawrence Berkeley National Laboratory"/>
            <person name="Steindorff A."/>
            <person name="Hensen N."/>
            <person name="Bonometti L."/>
            <person name="Westerberg I."/>
            <person name="Brannstrom I.O."/>
            <person name="Guillou S."/>
            <person name="Cros-Aarteil S."/>
            <person name="Calhoun S."/>
            <person name="Haridas S."/>
            <person name="Kuo A."/>
            <person name="Mondo S."/>
            <person name="Pangilinan J."/>
            <person name="Riley R."/>
            <person name="Labutti K."/>
            <person name="Andreopoulos B."/>
            <person name="Lipzen A."/>
            <person name="Chen C."/>
            <person name="Yanf M."/>
            <person name="Daum C."/>
            <person name="Ng V."/>
            <person name="Clum A."/>
            <person name="Ohm R."/>
            <person name="Martin F."/>
            <person name="Silar P."/>
            <person name="Natvig D."/>
            <person name="Lalanne C."/>
            <person name="Gautier V."/>
            <person name="Ament-Velasquez S.L."/>
            <person name="Kruys A."/>
            <person name="Hutchinson M.I."/>
            <person name="Powell A.J."/>
            <person name="Barry K."/>
            <person name="Miller A.N."/>
            <person name="Grigoriev I.V."/>
            <person name="Debuchy R."/>
            <person name="Gladieux P."/>
            <person name="Thoren M.H."/>
            <person name="Johannesson H."/>
        </authorList>
    </citation>
    <scope>NUCLEOTIDE SEQUENCE</scope>
    <source>
        <strain evidence="3">CBS 123565</strain>
    </source>
</reference>